<sequence>MTGRPLRFLGLIVMGWSGVRVAILWPSVDSVPALIRAIAPPVAAATAFYAEAPVTRPVVAHAPTAATPTKIVPIASAIPTPATTSPPTPAARPAEPDLPRSLRLPSLSPTSKPGRWSASLWAIGRTGLAETRPGNQLGGSQAGIRLRYTFDRTHRLAASARFATALDGGAREAAFGLDWQPTAAPVHLLVEQRVALNGGRGGPAALVVAGLDPHPLPLGLTAEAYAQAGAVVRGRLDGFADGAVRVTRPVTTAGGLRLDLGIGGWAGAQRGAARVDIGPTASLGVPMHGRVIRLTLDWRQRIAGDARPGSGPALTLGTDL</sequence>
<evidence type="ECO:0000313" key="2">
    <source>
        <dbReference type="EMBL" id="MDP1028604.1"/>
    </source>
</evidence>
<protein>
    <recommendedName>
        <fullName evidence="4">Secreted protein</fullName>
    </recommendedName>
</protein>
<evidence type="ECO:0008006" key="4">
    <source>
        <dbReference type="Google" id="ProtNLM"/>
    </source>
</evidence>
<keyword evidence="3" id="KW-1185">Reference proteome</keyword>
<proteinExistence type="predicted"/>
<evidence type="ECO:0000256" key="1">
    <source>
        <dbReference type="SAM" id="MobiDB-lite"/>
    </source>
</evidence>
<accession>A0ABT9ENR8</accession>
<gene>
    <name evidence="2" type="ORF">Q5H91_15375</name>
</gene>
<dbReference type="EMBL" id="JAUUDS010000011">
    <property type="protein sequence ID" value="MDP1028604.1"/>
    <property type="molecule type" value="Genomic_DNA"/>
</dbReference>
<reference evidence="2 3" key="1">
    <citation type="submission" date="2023-07" db="EMBL/GenBank/DDBJ databases">
        <authorList>
            <person name="Kim M.K."/>
        </authorList>
    </citation>
    <scope>NUCLEOTIDE SEQUENCE [LARGE SCALE GENOMIC DNA]</scope>
    <source>
        <strain evidence="2 3">KR1UV-12</strain>
    </source>
</reference>
<dbReference type="RefSeq" id="WP_305174336.1">
    <property type="nucleotide sequence ID" value="NZ_JAUUDS010000011.1"/>
</dbReference>
<feature type="compositionally biased region" description="Low complexity" evidence="1">
    <location>
        <begin position="101"/>
        <end position="111"/>
    </location>
</feature>
<dbReference type="Proteomes" id="UP001230685">
    <property type="component" value="Unassembled WGS sequence"/>
</dbReference>
<comment type="caution">
    <text evidence="2">The sequence shown here is derived from an EMBL/GenBank/DDBJ whole genome shotgun (WGS) entry which is preliminary data.</text>
</comment>
<evidence type="ECO:0000313" key="3">
    <source>
        <dbReference type="Proteomes" id="UP001230685"/>
    </source>
</evidence>
<feature type="region of interest" description="Disordered" evidence="1">
    <location>
        <begin position="78"/>
        <end position="113"/>
    </location>
</feature>
<organism evidence="2 3">
    <name type="scientific">Sphingomonas aurea</name>
    <dbReference type="NCBI Taxonomy" id="3063994"/>
    <lineage>
        <taxon>Bacteria</taxon>
        <taxon>Pseudomonadati</taxon>
        <taxon>Pseudomonadota</taxon>
        <taxon>Alphaproteobacteria</taxon>
        <taxon>Sphingomonadales</taxon>
        <taxon>Sphingomonadaceae</taxon>
        <taxon>Sphingomonas</taxon>
    </lineage>
</organism>
<name>A0ABT9ENR8_9SPHN</name>